<feature type="non-terminal residue" evidence="2">
    <location>
        <position position="1"/>
    </location>
</feature>
<accession>A0A3E2HL56</accession>
<dbReference type="InterPro" id="IPR029058">
    <property type="entry name" value="AB_hydrolase_fold"/>
</dbReference>
<dbReference type="PANTHER" id="PTHR11559">
    <property type="entry name" value="CARBOXYLESTERASE"/>
    <property type="match status" value="1"/>
</dbReference>
<keyword evidence="3" id="KW-1185">Reference proteome</keyword>
<reference evidence="2 3" key="1">
    <citation type="submission" date="2018-05" db="EMBL/GenBank/DDBJ databases">
        <title>Draft genome sequence of Scytalidium lignicola DSM 105466, a ubiquitous saprotrophic fungus.</title>
        <authorList>
            <person name="Buettner E."/>
            <person name="Gebauer A.M."/>
            <person name="Hofrichter M."/>
            <person name="Liers C."/>
            <person name="Kellner H."/>
        </authorList>
    </citation>
    <scope>NUCLEOTIDE SEQUENCE [LARGE SCALE GENOMIC DNA]</scope>
    <source>
        <strain evidence="2 3">DSM 105466</strain>
    </source>
</reference>
<feature type="non-terminal residue" evidence="2">
    <location>
        <position position="225"/>
    </location>
</feature>
<evidence type="ECO:0000313" key="2">
    <source>
        <dbReference type="EMBL" id="RFU34129.1"/>
    </source>
</evidence>
<evidence type="ECO:0000313" key="3">
    <source>
        <dbReference type="Proteomes" id="UP000258309"/>
    </source>
</evidence>
<dbReference type="Gene3D" id="3.40.50.1820">
    <property type="entry name" value="alpha/beta hydrolase"/>
    <property type="match status" value="1"/>
</dbReference>
<proteinExistence type="predicted"/>
<feature type="domain" description="Carboxylesterase type B" evidence="1">
    <location>
        <begin position="6"/>
        <end position="101"/>
    </location>
</feature>
<dbReference type="Proteomes" id="UP000258309">
    <property type="component" value="Unassembled WGS sequence"/>
</dbReference>
<gene>
    <name evidence="2" type="ORF">B7463_g2215</name>
</gene>
<dbReference type="Pfam" id="PF00135">
    <property type="entry name" value="COesterase"/>
    <property type="match status" value="1"/>
</dbReference>
<organism evidence="2 3">
    <name type="scientific">Scytalidium lignicola</name>
    <name type="common">Hyphomycete</name>
    <dbReference type="NCBI Taxonomy" id="5539"/>
    <lineage>
        <taxon>Eukaryota</taxon>
        <taxon>Fungi</taxon>
        <taxon>Dikarya</taxon>
        <taxon>Ascomycota</taxon>
        <taxon>Pezizomycotina</taxon>
        <taxon>Leotiomycetes</taxon>
        <taxon>Leotiomycetes incertae sedis</taxon>
        <taxon>Scytalidium</taxon>
    </lineage>
</organism>
<protein>
    <recommendedName>
        <fullName evidence="1">Carboxylesterase type B domain-containing protein</fullName>
    </recommendedName>
</protein>
<comment type="caution">
    <text evidence="2">The sequence shown here is derived from an EMBL/GenBank/DDBJ whole genome shotgun (WGS) entry which is preliminary data.</text>
</comment>
<dbReference type="InterPro" id="IPR050309">
    <property type="entry name" value="Type-B_Carboxylest/Lipase"/>
</dbReference>
<dbReference type="SUPFAM" id="SSF53474">
    <property type="entry name" value="alpha/beta-Hydrolases"/>
    <property type="match status" value="1"/>
</dbReference>
<sequence length="225" mass="24115">MLNLKSYTIGSSETITPGDALVYQSKGSLIYVSIQYRLGVCGFLGGAELLADGVANAGLLDQRAALSWVQRHISQFGSDPSKVTIIGGSVGGGSVTDQMTFYDSSSNPPFGAVVADTLYFFYTPQGLFGDFIISCPSYYMATAVSDSRNPIYKMIFNAGTELHGSFIAFTETFNLNGSSNNATITNGQSSLLVLNVTYTDIDVAPDQDASAQYDFFHGQSYVVRN</sequence>
<evidence type="ECO:0000259" key="1">
    <source>
        <dbReference type="Pfam" id="PF00135"/>
    </source>
</evidence>
<dbReference type="OrthoDB" id="408631at2759"/>
<dbReference type="STRING" id="5539.A0A3E2HL56"/>
<dbReference type="InterPro" id="IPR002018">
    <property type="entry name" value="CarbesteraseB"/>
</dbReference>
<dbReference type="EMBL" id="NCSJ02000025">
    <property type="protein sequence ID" value="RFU34129.1"/>
    <property type="molecule type" value="Genomic_DNA"/>
</dbReference>
<dbReference type="AlphaFoldDB" id="A0A3E2HL56"/>
<name>A0A3E2HL56_SCYLI</name>